<dbReference type="InterPro" id="IPR016186">
    <property type="entry name" value="C-type_lectin-like/link_sf"/>
</dbReference>
<keyword evidence="7 28" id="KW-0732">Signal</keyword>
<dbReference type="PROSITE" id="PS50221">
    <property type="entry name" value="GAIN_B"/>
    <property type="match status" value="1"/>
</dbReference>
<dbReference type="GO" id="GO:0005262">
    <property type="term" value="F:calcium channel activity"/>
    <property type="evidence" value="ECO:0000318"/>
    <property type="project" value="GO_Central"/>
</dbReference>
<dbReference type="GO" id="GO:0009986">
    <property type="term" value="C:cell surface"/>
    <property type="evidence" value="ECO:0000266"/>
    <property type="project" value="RGD"/>
</dbReference>
<dbReference type="GO" id="GO:0050915">
    <property type="term" value="P:sensory perception of sour taste"/>
    <property type="evidence" value="ECO:0000266"/>
    <property type="project" value="RGD"/>
</dbReference>
<dbReference type="eggNOG" id="KOG3599">
    <property type="taxonomic scope" value="Eukaryota"/>
</dbReference>
<feature type="transmembrane region" description="Helical" evidence="27">
    <location>
        <begin position="1556"/>
        <end position="1579"/>
    </location>
</feature>
<feature type="domain" description="PLAT" evidence="29">
    <location>
        <begin position="1104"/>
        <end position="1221"/>
    </location>
</feature>
<dbReference type="Proteomes" id="UP000002494">
    <property type="component" value="Chromosome 19"/>
</dbReference>
<keyword evidence="11" id="KW-0406">Ion transport</keyword>
<evidence type="ECO:0000259" key="30">
    <source>
        <dbReference type="PROSITE" id="PS50221"/>
    </source>
</evidence>
<reference evidence="31" key="3">
    <citation type="submission" date="2025-09" db="UniProtKB">
        <authorList>
            <consortium name="Ensembl"/>
        </authorList>
    </citation>
    <scope>IDENTIFICATION</scope>
    <source>
        <strain evidence="31">Brown Norway</strain>
    </source>
</reference>
<dbReference type="SUPFAM" id="SSF49723">
    <property type="entry name" value="Lipase/lipooxygenase domain (PLAT/LH2 domain)"/>
    <property type="match status" value="1"/>
</dbReference>
<dbReference type="InterPro" id="IPR003915">
    <property type="entry name" value="PKD_2"/>
</dbReference>
<evidence type="ECO:0000256" key="24">
    <source>
        <dbReference type="ARBA" id="ARBA00081198"/>
    </source>
</evidence>
<dbReference type="GO" id="GO:0006812">
    <property type="term" value="P:monoatomic cation transport"/>
    <property type="evidence" value="ECO:0000266"/>
    <property type="project" value="RGD"/>
</dbReference>
<keyword evidence="8" id="KW-0430">Lectin</keyword>
<dbReference type="GO" id="GO:0016020">
    <property type="term" value="C:membrane"/>
    <property type="evidence" value="ECO:0000318"/>
    <property type="project" value="GO_Central"/>
</dbReference>
<feature type="transmembrane region" description="Helical" evidence="27">
    <location>
        <begin position="1638"/>
        <end position="1660"/>
    </location>
</feature>
<feature type="chain" id="PRO_5035325882" description="Polycystin-1-like protein 3" evidence="28">
    <location>
        <begin position="20"/>
        <end position="2176"/>
    </location>
</feature>
<evidence type="ECO:0000256" key="3">
    <source>
        <dbReference type="ARBA" id="ARBA00022448"/>
    </source>
</evidence>
<evidence type="ECO:0000313" key="31">
    <source>
        <dbReference type="Ensembl" id="ENSRNOP00000073135.2"/>
    </source>
</evidence>
<dbReference type="PROSITE" id="PS50095">
    <property type="entry name" value="PLAT"/>
    <property type="match status" value="1"/>
</dbReference>
<feature type="region of interest" description="Disordered" evidence="26">
    <location>
        <begin position="2122"/>
        <end position="2176"/>
    </location>
</feature>
<keyword evidence="15" id="KW-0407">Ion channel</keyword>
<dbReference type="CDD" id="cd00037">
    <property type="entry name" value="CLECT"/>
    <property type="match status" value="1"/>
</dbReference>
<evidence type="ECO:0000256" key="27">
    <source>
        <dbReference type="SAM" id="Phobius"/>
    </source>
</evidence>
<keyword evidence="9" id="KW-0106">Calcium</keyword>
<evidence type="ECO:0000256" key="20">
    <source>
        <dbReference type="ARBA" id="ARBA00059674"/>
    </source>
</evidence>
<dbReference type="VEuPathDB" id="HostDB:ENSRNOG00000052310"/>
<keyword evidence="3" id="KW-0813">Transport</keyword>
<dbReference type="GO" id="GO:0050982">
    <property type="term" value="P:detection of mechanical stimulus"/>
    <property type="evidence" value="ECO:0000318"/>
    <property type="project" value="GO_Central"/>
</dbReference>
<dbReference type="FunCoup" id="A0A0G2K4Q7">
    <property type="interactions" value="1"/>
</dbReference>
<dbReference type="GeneTree" id="ENSGT00940000162813"/>
<feature type="compositionally biased region" description="Polar residues" evidence="26">
    <location>
        <begin position="400"/>
        <end position="456"/>
    </location>
</feature>
<evidence type="ECO:0000256" key="14">
    <source>
        <dbReference type="ARBA" id="ARBA00023180"/>
    </source>
</evidence>
<dbReference type="SMART" id="SM00308">
    <property type="entry name" value="LH2"/>
    <property type="match status" value="1"/>
</dbReference>
<evidence type="ECO:0000256" key="9">
    <source>
        <dbReference type="ARBA" id="ARBA00022837"/>
    </source>
</evidence>
<evidence type="ECO:0000256" key="12">
    <source>
        <dbReference type="ARBA" id="ARBA00023136"/>
    </source>
</evidence>
<keyword evidence="32" id="KW-1185">Reference proteome</keyword>
<dbReference type="GO" id="GO:0044325">
    <property type="term" value="F:transmembrane transporter binding"/>
    <property type="evidence" value="ECO:0000266"/>
    <property type="project" value="RGD"/>
</dbReference>
<comment type="subunit">
    <text evidence="21">Heterotetramer with PKD2L1, composed of 3 subunit of PKD2L1 and 1 subunit of PKD1L3.</text>
</comment>
<dbReference type="PANTHER" id="PTHR10877:SF136">
    <property type="entry name" value="POLYCYSTIN-1-LIKE PROTEIN 3"/>
    <property type="match status" value="1"/>
</dbReference>
<feature type="transmembrane region" description="Helical" evidence="27">
    <location>
        <begin position="1916"/>
        <end position="1933"/>
    </location>
</feature>
<gene>
    <name evidence="31 33" type="primary">Pkd1l3</name>
</gene>
<feature type="region of interest" description="Disordered" evidence="26">
    <location>
        <begin position="211"/>
        <end position="582"/>
    </location>
</feature>
<evidence type="ECO:0000256" key="6">
    <source>
        <dbReference type="ARBA" id="ARBA00022692"/>
    </source>
</evidence>
<dbReference type="GO" id="GO:0160128">
    <property type="term" value="F:pH-gated monoatomic ion channel activity"/>
    <property type="evidence" value="ECO:0000266"/>
    <property type="project" value="RGD"/>
</dbReference>
<dbReference type="Pfam" id="PF08016">
    <property type="entry name" value="PKD_channel"/>
    <property type="match status" value="1"/>
</dbReference>
<evidence type="ECO:0000256" key="17">
    <source>
        <dbReference type="ARBA" id="ARBA00034430"/>
    </source>
</evidence>
<dbReference type="ExpressionAtlas" id="A0A0G2K4Q7">
    <property type="expression patterns" value="baseline and differential"/>
</dbReference>
<feature type="transmembrane region" description="Helical" evidence="27">
    <location>
        <begin position="1513"/>
        <end position="1536"/>
    </location>
</feature>
<dbReference type="STRING" id="10116.ENSRNOP00000073135"/>
<keyword evidence="14" id="KW-0325">Glycoprotein</keyword>
<keyword evidence="5" id="KW-0109">Calcium transport</keyword>
<evidence type="ECO:0000256" key="26">
    <source>
        <dbReference type="SAM" id="MobiDB-lite"/>
    </source>
</evidence>
<dbReference type="CDD" id="cd01752">
    <property type="entry name" value="PLAT_polycystin"/>
    <property type="match status" value="1"/>
</dbReference>
<evidence type="ECO:0000256" key="4">
    <source>
        <dbReference type="ARBA" id="ARBA00022475"/>
    </source>
</evidence>
<evidence type="ECO:0000256" key="23">
    <source>
        <dbReference type="ARBA" id="ARBA00076466"/>
    </source>
</evidence>
<dbReference type="InterPro" id="IPR042060">
    <property type="entry name" value="PLAT_polycystin1"/>
</dbReference>
<comment type="function">
    <text evidence="20">Pore-forming subunit of a heterotetrameric, non-selective cation channel that is permeable to Ca(2+). Also shows permeability towards NA(1+), K(+) and Mg(2+). Heterotetrameric complex channel is activated by external low pH and Ca(2+), but opens only when the extracellular pH rises again and after the removal of acid stimulus. May act as a sour taste receptor in gustatory cells; however, its contribution to sour taste perception is unclear in vivo and may be indirect.</text>
</comment>
<dbReference type="Pfam" id="PF01825">
    <property type="entry name" value="GPS"/>
    <property type="match status" value="1"/>
</dbReference>
<feature type="compositionally biased region" description="Polar residues" evidence="26">
    <location>
        <begin position="521"/>
        <end position="574"/>
    </location>
</feature>
<dbReference type="InterPro" id="IPR016187">
    <property type="entry name" value="CTDL_fold"/>
</dbReference>
<dbReference type="RGD" id="2324490">
    <property type="gene designation" value="Pkd1l3"/>
</dbReference>
<evidence type="ECO:0000256" key="28">
    <source>
        <dbReference type="SAM" id="SignalP"/>
    </source>
</evidence>
<evidence type="ECO:0000256" key="1">
    <source>
        <dbReference type="ARBA" id="ARBA00004651"/>
    </source>
</evidence>
<dbReference type="PANTHER" id="PTHR10877">
    <property type="entry name" value="POLYCYSTIN FAMILY MEMBER"/>
    <property type="match status" value="1"/>
</dbReference>
<dbReference type="InterPro" id="IPR000203">
    <property type="entry name" value="GPS"/>
</dbReference>
<dbReference type="GO" id="GO:0043235">
    <property type="term" value="C:receptor complex"/>
    <property type="evidence" value="ECO:0000266"/>
    <property type="project" value="RGD"/>
</dbReference>
<evidence type="ECO:0000256" key="7">
    <source>
        <dbReference type="ARBA" id="ARBA00022729"/>
    </source>
</evidence>
<feature type="transmembrane region" description="Helical" evidence="27">
    <location>
        <begin position="1965"/>
        <end position="1985"/>
    </location>
</feature>
<evidence type="ECO:0000256" key="8">
    <source>
        <dbReference type="ARBA" id="ARBA00022734"/>
    </source>
</evidence>
<dbReference type="Gene3D" id="2.60.60.20">
    <property type="entry name" value="PLAT/LH2 domain"/>
    <property type="match status" value="1"/>
</dbReference>
<name>A0A0G2K4Q7_RAT</name>
<dbReference type="PaxDb" id="10116-ENSRNOP00000062642"/>
<dbReference type="InterPro" id="IPR013122">
    <property type="entry name" value="PKD1_2_channel"/>
</dbReference>
<dbReference type="Gene3D" id="1.10.287.70">
    <property type="match status" value="1"/>
</dbReference>
<dbReference type="InParanoid" id="A0A0G2K4Q7"/>
<evidence type="ECO:0000256" key="5">
    <source>
        <dbReference type="ARBA" id="ARBA00022568"/>
    </source>
</evidence>
<comment type="catalytic activity">
    <reaction evidence="19">
        <text>Ca(2+)(in) = Ca(2+)(out)</text>
        <dbReference type="Rhea" id="RHEA:29671"/>
        <dbReference type="ChEBI" id="CHEBI:29108"/>
    </reaction>
</comment>
<dbReference type="Gene3D" id="3.10.100.10">
    <property type="entry name" value="Mannose-Binding Protein A, subunit A"/>
    <property type="match status" value="1"/>
</dbReference>
<dbReference type="AGR" id="RGD:2324490"/>
<dbReference type="GO" id="GO:0005509">
    <property type="term" value="F:calcium ion binding"/>
    <property type="evidence" value="ECO:0007669"/>
    <property type="project" value="InterPro"/>
</dbReference>
<dbReference type="FunFam" id="2.60.220.50:FF:000030">
    <property type="entry name" value="Polycystin 1 like 3, transient receptor potential channel interacting"/>
    <property type="match status" value="1"/>
</dbReference>
<comment type="catalytic activity">
    <reaction evidence="16">
        <text>Mg(2+)(in) = Mg(2+)(out)</text>
        <dbReference type="Rhea" id="RHEA:29827"/>
        <dbReference type="ChEBI" id="CHEBI:18420"/>
    </reaction>
</comment>
<dbReference type="Pfam" id="PF20519">
    <property type="entry name" value="Polycystin_dom"/>
    <property type="match status" value="1"/>
</dbReference>
<feature type="compositionally biased region" description="Polar residues" evidence="26">
    <location>
        <begin position="2163"/>
        <end position="2176"/>
    </location>
</feature>
<dbReference type="InterPro" id="IPR057244">
    <property type="entry name" value="GAIN_B"/>
</dbReference>
<dbReference type="SMART" id="SM00303">
    <property type="entry name" value="GPS"/>
    <property type="match status" value="1"/>
</dbReference>
<feature type="compositionally biased region" description="Low complexity" evidence="26">
    <location>
        <begin position="378"/>
        <end position="399"/>
    </location>
</feature>
<dbReference type="FunFam" id="1.10.287.70:FF:000086">
    <property type="entry name" value="Polycystic kidney disease 2"/>
    <property type="match status" value="1"/>
</dbReference>
<keyword evidence="13" id="KW-1015">Disulfide bond</keyword>
<feature type="compositionally biased region" description="Polar residues" evidence="26">
    <location>
        <begin position="283"/>
        <end position="377"/>
    </location>
</feature>
<evidence type="ECO:0000256" key="13">
    <source>
        <dbReference type="ARBA" id="ARBA00023157"/>
    </source>
</evidence>
<feature type="transmembrane region" description="Helical" evidence="27">
    <location>
        <begin position="2005"/>
        <end position="2028"/>
    </location>
</feature>
<reference evidence="31" key="2">
    <citation type="submission" date="2025-08" db="UniProtKB">
        <authorList>
            <consortium name="Ensembl"/>
        </authorList>
    </citation>
    <scope>IDENTIFICATION</scope>
    <source>
        <strain evidence="31">Brown Norway</strain>
    </source>
</reference>
<dbReference type="GO" id="GO:0005227">
    <property type="term" value="F:calcium-activated cation channel activity"/>
    <property type="evidence" value="ECO:0000266"/>
    <property type="project" value="RGD"/>
</dbReference>
<protein>
    <recommendedName>
        <fullName evidence="22">Polycystin-1-like protein 3</fullName>
    </recommendedName>
    <alternativeName>
        <fullName evidence="23">PC1-like 3 protein</fullName>
    </alternativeName>
    <alternativeName>
        <fullName evidence="24">Polycystic kidney disease protein 1-like 3</fullName>
    </alternativeName>
</protein>
<dbReference type="FunFam" id="2.60.60.20:FF:000008">
    <property type="entry name" value="Polycystic kidney disease 1-like 2, isoform CRA_a"/>
    <property type="match status" value="1"/>
</dbReference>
<evidence type="ECO:0000256" key="22">
    <source>
        <dbReference type="ARBA" id="ARBA00073807"/>
    </source>
</evidence>
<dbReference type="GO" id="GO:0030246">
    <property type="term" value="F:carbohydrate binding"/>
    <property type="evidence" value="ECO:0007669"/>
    <property type="project" value="UniProtKB-KW"/>
</dbReference>
<dbReference type="InterPro" id="IPR051223">
    <property type="entry name" value="Polycystin"/>
</dbReference>
<dbReference type="AlphaFoldDB" id="A0A0G2K4Q7"/>
<evidence type="ECO:0000256" key="19">
    <source>
        <dbReference type="ARBA" id="ARBA00036634"/>
    </source>
</evidence>
<feature type="compositionally biased region" description="Low complexity" evidence="26">
    <location>
        <begin position="492"/>
        <end position="520"/>
    </location>
</feature>
<accession>A0A0G2K4Q7</accession>
<feature type="domain" description="GAIN-B" evidence="30">
    <location>
        <begin position="884"/>
        <end position="1046"/>
    </location>
</feature>
<evidence type="ECO:0000256" key="21">
    <source>
        <dbReference type="ARBA" id="ARBA00062542"/>
    </source>
</evidence>
<dbReference type="GO" id="GO:0005886">
    <property type="term" value="C:plasma membrane"/>
    <property type="evidence" value="ECO:0000266"/>
    <property type="project" value="RGD"/>
</dbReference>
<evidence type="ECO:0000256" key="2">
    <source>
        <dbReference type="ARBA" id="ARBA00007200"/>
    </source>
</evidence>
<keyword evidence="4" id="KW-1003">Cell membrane</keyword>
<dbReference type="GO" id="GO:0034703">
    <property type="term" value="C:cation channel complex"/>
    <property type="evidence" value="ECO:0000266"/>
    <property type="project" value="RGD"/>
</dbReference>
<feature type="compositionally biased region" description="Low complexity" evidence="26">
    <location>
        <begin position="457"/>
        <end position="485"/>
    </location>
</feature>
<comment type="similarity">
    <text evidence="2">Belongs to the polycystin family.</text>
</comment>
<proteinExistence type="inferred from homology"/>
<reference evidence="31" key="1">
    <citation type="submission" date="2024-01" db="EMBL/GenBank/DDBJ databases">
        <title>GRCr8: a new rat reference genome assembly contstructed from accurate long reads and long range scaffolding.</title>
        <authorList>
            <person name="Doris P.A."/>
            <person name="Kalbfleisch T."/>
            <person name="Li K."/>
            <person name="Howe K."/>
            <person name="Wood J."/>
        </authorList>
    </citation>
    <scope>NUCLEOTIDE SEQUENCE [LARGE SCALE GENOMIC DNA]</scope>
    <source>
        <strain evidence="31">Brown Norway</strain>
    </source>
</reference>
<keyword evidence="10 27" id="KW-1133">Transmembrane helix</keyword>
<dbReference type="InterPro" id="IPR036392">
    <property type="entry name" value="PLAT/LH2_dom_sf"/>
</dbReference>
<evidence type="ECO:0000256" key="15">
    <source>
        <dbReference type="ARBA" id="ARBA00023303"/>
    </source>
</evidence>
<dbReference type="PRINTS" id="PR01433">
    <property type="entry name" value="POLYCYSTIN2"/>
</dbReference>
<dbReference type="GO" id="GO:0098655">
    <property type="term" value="P:monoatomic cation transmembrane transport"/>
    <property type="evidence" value="ECO:0000266"/>
    <property type="project" value="RGD"/>
</dbReference>
<evidence type="ECO:0000256" key="16">
    <source>
        <dbReference type="ARBA" id="ARBA00034269"/>
    </source>
</evidence>
<dbReference type="SUPFAM" id="SSF56436">
    <property type="entry name" value="C-type lectin-like"/>
    <property type="match status" value="1"/>
</dbReference>
<evidence type="ECO:0000256" key="18">
    <source>
        <dbReference type="ARBA" id="ARBA00036239"/>
    </source>
</evidence>
<feature type="transmembrane region" description="Helical" evidence="27">
    <location>
        <begin position="1877"/>
        <end position="1896"/>
    </location>
</feature>
<dbReference type="GO" id="GO:0001581">
    <property type="term" value="P:detection of chemical stimulus involved in sensory perception of sour taste"/>
    <property type="evidence" value="ECO:0000266"/>
    <property type="project" value="RGD"/>
</dbReference>
<evidence type="ECO:0000313" key="32">
    <source>
        <dbReference type="Proteomes" id="UP000002494"/>
    </source>
</evidence>
<keyword evidence="6 27" id="KW-0812">Transmembrane</keyword>
<evidence type="ECO:0000256" key="11">
    <source>
        <dbReference type="ARBA" id="ARBA00023065"/>
    </source>
</evidence>
<comment type="subcellular location">
    <subcellularLocation>
        <location evidence="1">Cell membrane</location>
        <topology evidence="1">Multi-pass membrane protein</topology>
    </subcellularLocation>
</comment>
<comment type="catalytic activity">
    <reaction evidence="17">
        <text>K(+)(in) = K(+)(out)</text>
        <dbReference type="Rhea" id="RHEA:29463"/>
        <dbReference type="ChEBI" id="CHEBI:29103"/>
    </reaction>
</comment>
<keyword evidence="12 27" id="KW-0472">Membrane</keyword>
<feature type="compositionally biased region" description="Low complexity" evidence="26">
    <location>
        <begin position="254"/>
        <end position="282"/>
    </location>
</feature>
<dbReference type="Ensembl" id="ENSRNOT00000082380.3">
    <property type="protein sequence ID" value="ENSRNOP00000073135.2"/>
    <property type="gene ID" value="ENSRNOG00000052310.3"/>
</dbReference>
<feature type="compositionally biased region" description="Low complexity" evidence="26">
    <location>
        <begin position="214"/>
        <end position="247"/>
    </location>
</feature>
<dbReference type="GO" id="GO:0071468">
    <property type="term" value="P:cellular response to acidic pH"/>
    <property type="evidence" value="ECO:0000266"/>
    <property type="project" value="RGD"/>
</dbReference>
<dbReference type="InterPro" id="IPR046791">
    <property type="entry name" value="Polycystin_dom"/>
</dbReference>
<dbReference type="GO" id="GO:0070588">
    <property type="term" value="P:calcium ion transmembrane transport"/>
    <property type="evidence" value="ECO:0000266"/>
    <property type="project" value="RGD"/>
</dbReference>
<dbReference type="OMA" id="TDYPTTQ"/>
<feature type="signal peptide" evidence="28">
    <location>
        <begin position="1"/>
        <end position="19"/>
    </location>
</feature>
<evidence type="ECO:0000256" key="25">
    <source>
        <dbReference type="PROSITE-ProRule" id="PRU00152"/>
    </source>
</evidence>
<evidence type="ECO:0000313" key="33">
    <source>
        <dbReference type="RGD" id="2324490"/>
    </source>
</evidence>
<feature type="transmembrane region" description="Helical" evidence="27">
    <location>
        <begin position="2063"/>
        <end position="2092"/>
    </location>
</feature>
<organism evidence="31 32">
    <name type="scientific">Rattus norvegicus</name>
    <name type="common">Rat</name>
    <dbReference type="NCBI Taxonomy" id="10116"/>
    <lineage>
        <taxon>Eukaryota</taxon>
        <taxon>Metazoa</taxon>
        <taxon>Chordata</taxon>
        <taxon>Craniata</taxon>
        <taxon>Vertebrata</taxon>
        <taxon>Euteleostomi</taxon>
        <taxon>Mammalia</taxon>
        <taxon>Eutheria</taxon>
        <taxon>Euarchontoglires</taxon>
        <taxon>Glires</taxon>
        <taxon>Rodentia</taxon>
        <taxon>Myomorpha</taxon>
        <taxon>Muroidea</taxon>
        <taxon>Muridae</taxon>
        <taxon>Murinae</taxon>
        <taxon>Rattus</taxon>
    </lineage>
</organism>
<feature type="transmembrane region" description="Helical" evidence="27">
    <location>
        <begin position="1060"/>
        <end position="1080"/>
    </location>
</feature>
<sequence>LLQRPSWLWLYLRISVVLGVLLGREPSIPEQHGKNSCYQLNRLYCSFHEAEMYCHAQRGHLANTWNPKLQDFLQNSPQKETVWWVGINLKLPRKQPGITQTGAAAKKPDECTSVVKRSNAFFPRWDQCLKKHHFICQAVAVPPQGANIWRNELDPWKPMKKRGAELERHMIPGDGPPLSMCHPPAPPELSEILCFPIDPVSSVLPKATHKMTITSPTRSSQVTSVVTASSSPPQVTSDTPASSSSPPQVTSDTPASSSSPPQVTSDTPSSSSSPPQVTSDTPASSSLPQVTSDTPASSSPPQVTSDTPASSSPPQVTSDTPASSSPPQVTSDTPASSSPPQVTSDTSASSSPPQVTSDTPASSSPPQVTSDTPASSITPQVTTDTPVSSSPPQVTSDTPASSSPPQVTSDTPASSSPLQVTSDTTASSSPPQVTSDTPASSSSPLQVTSDTPASSITPQVTSDTPVSSSPPQVTSDTPASSSSPPQVTSDTPASSSSPPQVTSDTPSSSSSPPQVTSDTPASSSLPQVTSDTPASSSPPQVTSDTPASSSPPQVTSDTPASSSSPLQVTSDTPVPNSPPWPVITEVTRLESTIPTGRSLADITLNAKEDSPPGVISTHPQMSFQSSTNQVIEETAGKLILANPASQAHSEFQKACSILQRLRDFLPTSSTSAQRNNSWSSHTPAVSCPFQPLGSLLTTKKNSHQMAQQDTEQRPIDEAYTAFGINSEGPTFTSDVRLQSEFEVEDMLETSLMALGEIHRTFCQQSLCPQSAVTLASPTATLVLSSQNVSSLPLSTYTLGEPAPLRLGFPSAEALKELLDKHPGVNLQVTGLAFNPFETSDDSNIVGSIGNVLLSSEYQLIRVHDLIEDIEIVLWRNASMETQPTSLNTSTDCFTISVNITSLEKTLIVTIEPESPLLMTLHLGFQDKPGHTHFYLNISLPRGQVWQKDEEYTWVLTPESLWYGTGTYYIMAVENKSAETAQHTPVLVSVVTAVTQCYFWDRYNRTWKSDGCQVGPKSTILKTQCLCDHLTFFSSDFFIVPRTVDVENTIKLLLHVSNNPVGVSLLASLLGFYILLATWAWRKDQADTQKVKVTVLADNDPSSAFHYLIQVYTGYRRRAATTAKVVITLYGSEGHSEPHHLCDPQKTVFERGALDVFLLSTGSWLGDLHGLRLWHDNSGNSPSWYVSQVVVSDMTVKKKCHFQCNCWLAMDLGNCERDRVFTPASRSELSSFRHLFSSTIVEKFTQDYLWLSVATRHPWNQFTRVQRLSCCMTLLLCDMVINVMFWKMGGSTAKRGERLGPLAVTLSELLVSIQTSVILFPIHLVFGRLFQLVHPPEVLPPLPLSQAACPSVLVRETPSLTQVVKELKETVGFLLRRNTHLLSECEQSSWSSCDINTLVKLLSGLVYSHLEDQGCHQQTESRWEDGVSESHSHFCRYLLRVLQSLKLRLGALAAVQEHQPYDFSEAVSQLQNLQELLRTQTLPKEPRPCRHSTSFPILNTEGGKKPVPFCLFRWLRYSCWLLLGVISLTSAFFITLYSLELSRDQATSWVISMMLSVLQDIFICQPIKVIFLTLLFSLMANHMPWLTKDKEHHARRIVALWAKCPSSAPGLRDKNNPIYTAPAMNHLDRRTKKVWRKRLFLLTAGSLVQILFLTLLMTTVYSAKDSSRFFLHRAVWKRFSHGFSEIKAVEDFYPWANRTLLPNLYGDYRGFITDGNSFLLGNVLLRQIRIPNDTHSPVSLHEHMNSYPQHQEDRENYGAGWVPPDTNITKADSIWHYQSPESLGGYPIQGEVTTYSGGGYVVRLGRNHSAATRVLQHLEQRHWLDHYTKALFVEFTVFNANVNLLCMVTLILESSGVGTFFTSLRLDSLTSLQSSERGFAWIISQVAYYLLVCYYAFVQGCRLKRQGLAFFTRRRNILDTSIILTSFSILGLNMQSLSLLHTNMQQYRRDPDGFISFSEALRVNSVATHLMGFLLLFATVRVWDLLRHHARLQVINKTLTKAWDEVLGFIMIIMILLSSYAMTFNLLFGWSISDYQSFFSSVVTVVGLLVGIPKHKEVVALSPVLGSFLVLSNIILMGLVIINLFVSAILIVFGKERKACEKEATLTDMLLQKLSSLLGIRQHQKPASEKHADSTGSSNLRERSSKSMSSDAEVLAPADAVGSVSGTDGNSGSTKVL</sequence>
<dbReference type="Bgee" id="ENSRNOG00000052310">
    <property type="expression patterns" value="Expressed in ovary"/>
</dbReference>
<dbReference type="InterPro" id="IPR001024">
    <property type="entry name" value="PLAT/LH2_dom"/>
</dbReference>
<evidence type="ECO:0000256" key="10">
    <source>
        <dbReference type="ARBA" id="ARBA00022989"/>
    </source>
</evidence>
<evidence type="ECO:0000259" key="29">
    <source>
        <dbReference type="PROSITE" id="PS50095"/>
    </source>
</evidence>
<comment type="catalytic activity">
    <reaction evidence="18">
        <text>Na(+)(in) = Na(+)(out)</text>
        <dbReference type="Rhea" id="RHEA:34963"/>
        <dbReference type="ChEBI" id="CHEBI:29101"/>
    </reaction>
</comment>
<dbReference type="Pfam" id="PF01477">
    <property type="entry name" value="PLAT"/>
    <property type="match status" value="1"/>
</dbReference>
<comment type="caution">
    <text evidence="25">Lacks conserved residue(s) required for the propagation of feature annotation.</text>
</comment>